<feature type="domain" description="MRB1590-like C-terminal" evidence="4">
    <location>
        <begin position="470"/>
        <end position="568"/>
    </location>
</feature>
<dbReference type="EMBL" id="LJBJ02000013">
    <property type="protein sequence ID" value="OAX51705.1"/>
    <property type="molecule type" value="Genomic_DNA"/>
</dbReference>
<evidence type="ECO:0000259" key="2">
    <source>
        <dbReference type="Pfam" id="PF09818"/>
    </source>
</evidence>
<sequence length="569" mass="60957">MTRTRQDLIDALHRLDGSGYGGYKRITGRYDLGEADLIIDHVQSDPYAPPSSLRLAVSLADCAVPGELTRTRAQRTAVADFLARDLHTRLHRASRDLRLSAPGQEVIERSSVVLLGEADGPAETIEVRFNAALPAAGRRIKGRAAARLLTGDLPEAVRASALFDGLDEAALREHVTLHLDQLALREGLRDRGLVAFLGDGAVLPRSSGVSDEPLPDAVAFRFPDSLRVGFELPSGRTVAGMGVPRGITVIVGGGYHGKSTLLRAIERGVYPHVGGDGREWVLTDPDAVSVRAEDGRAVTGTDISAFITNLPSGTDTTAFSTANASGSTSQAANLAEALEAGANALLIDEDTSATNFMIRDAAMRELIPAGSEPITPFVQRIRALYEQRGISTVLVAGGSGAFFPVADHVIAMEAYEPREVTDRAREIAARFPDEGPAPDEGRGEVFARPVPARVPDPASLNPQDKRKPARARGEHTIQFGRQDIDLAFLAQLAGTPQTAAIALSLEMMARWADGRTSLPQLADRVVELLEQEGLDGLSGARRDPRGDLAMPRRQEILAAASRYRGLRLR</sequence>
<dbReference type="Pfam" id="PF09818">
    <property type="entry name" value="ABC_ATPase"/>
    <property type="match status" value="1"/>
</dbReference>
<feature type="compositionally biased region" description="Low complexity" evidence="1">
    <location>
        <begin position="447"/>
        <end position="458"/>
    </location>
</feature>
<dbReference type="Pfam" id="PF21117">
    <property type="entry name" value="MRB1590_C"/>
    <property type="match status" value="1"/>
</dbReference>
<feature type="domain" description="ATPase of the ABC class C-terminal" evidence="2">
    <location>
        <begin position="168"/>
        <end position="434"/>
    </location>
</feature>
<feature type="region of interest" description="Disordered" evidence="1">
    <location>
        <begin position="431"/>
        <end position="473"/>
    </location>
</feature>
<dbReference type="AlphaFoldDB" id="A0A199NSB9"/>
<dbReference type="SUPFAM" id="SSF52540">
    <property type="entry name" value="P-loop containing nucleoside triphosphate hydrolases"/>
    <property type="match status" value="1"/>
</dbReference>
<dbReference type="RefSeq" id="WP_055684682.1">
    <property type="nucleotide sequence ID" value="NZ_JBEYYV010000049.1"/>
</dbReference>
<protein>
    <submittedName>
        <fullName evidence="5">ATPase</fullName>
    </submittedName>
</protein>
<dbReference type="Pfam" id="PF20446">
    <property type="entry name" value="ABC_N"/>
    <property type="match status" value="1"/>
</dbReference>
<evidence type="ECO:0000259" key="4">
    <source>
        <dbReference type="Pfam" id="PF21117"/>
    </source>
</evidence>
<dbReference type="InterPro" id="IPR027417">
    <property type="entry name" value="P-loop_NTPase"/>
</dbReference>
<name>A0A199NSB9_9MICC</name>
<reference evidence="5" key="1">
    <citation type="submission" date="2016-06" db="EMBL/GenBank/DDBJ databases">
        <title>Identification of putative biosynthetic pathways for the production of bioactive secondary metabolites by the marine actinomycete Kocuria kristinae RUTW2-3.</title>
        <authorList>
            <person name="Waterworth S.C."/>
            <person name="Walmsley T.A."/>
            <person name="Matongo T."/>
            <person name="Davies-Coleman M.T."/>
            <person name="Dorrington R.A."/>
        </authorList>
    </citation>
    <scope>NUCLEOTIDE SEQUENCE [LARGE SCALE GENOMIC DNA]</scope>
    <source>
        <strain evidence="5">RUTW2-3</strain>
    </source>
</reference>
<dbReference type="Gene3D" id="3.40.50.300">
    <property type="entry name" value="P-loop containing nucleotide triphosphate hydrolases"/>
    <property type="match status" value="1"/>
</dbReference>
<dbReference type="InterPro" id="IPR049069">
    <property type="entry name" value="MRB1590-like_C"/>
</dbReference>
<dbReference type="InterPro" id="IPR019195">
    <property type="entry name" value="ABC_ATPase_put"/>
</dbReference>
<dbReference type="PANTHER" id="PTHR38149:SF1">
    <property type="entry name" value="ATPASE"/>
    <property type="match status" value="1"/>
</dbReference>
<gene>
    <name evidence="5" type="ORF">AN277_0207215</name>
</gene>
<keyword evidence="6" id="KW-1185">Reference proteome</keyword>
<feature type="compositionally biased region" description="Basic and acidic residues" evidence="1">
    <location>
        <begin position="431"/>
        <end position="445"/>
    </location>
</feature>
<organism evidence="5 6">
    <name type="scientific">Rothia kristinae</name>
    <dbReference type="NCBI Taxonomy" id="37923"/>
    <lineage>
        <taxon>Bacteria</taxon>
        <taxon>Bacillati</taxon>
        <taxon>Actinomycetota</taxon>
        <taxon>Actinomycetes</taxon>
        <taxon>Micrococcales</taxon>
        <taxon>Micrococcaceae</taxon>
        <taxon>Rothia</taxon>
    </lineage>
</organism>
<feature type="compositionally biased region" description="Basic and acidic residues" evidence="1">
    <location>
        <begin position="463"/>
        <end position="473"/>
    </location>
</feature>
<dbReference type="InterPro" id="IPR046834">
    <property type="entry name" value="ABC_ATPase_C"/>
</dbReference>
<dbReference type="Proteomes" id="UP000053171">
    <property type="component" value="Unassembled WGS sequence"/>
</dbReference>
<evidence type="ECO:0000256" key="1">
    <source>
        <dbReference type="SAM" id="MobiDB-lite"/>
    </source>
</evidence>
<accession>A0A199NSB9</accession>
<dbReference type="PANTHER" id="PTHR38149">
    <property type="entry name" value="ATPASE"/>
    <property type="match status" value="1"/>
</dbReference>
<proteinExistence type="predicted"/>
<evidence type="ECO:0000313" key="6">
    <source>
        <dbReference type="Proteomes" id="UP000053171"/>
    </source>
</evidence>
<comment type="caution">
    <text evidence="5">The sequence shown here is derived from an EMBL/GenBank/DDBJ whole genome shotgun (WGS) entry which is preliminary data.</text>
</comment>
<evidence type="ECO:0000259" key="3">
    <source>
        <dbReference type="Pfam" id="PF20446"/>
    </source>
</evidence>
<dbReference type="InterPro" id="IPR046833">
    <property type="entry name" value="ABC_N"/>
</dbReference>
<evidence type="ECO:0000313" key="5">
    <source>
        <dbReference type="EMBL" id="OAX51705.1"/>
    </source>
</evidence>
<feature type="domain" description="ATPase of the ABC class N-terminal" evidence="3">
    <location>
        <begin position="6"/>
        <end position="160"/>
    </location>
</feature>